<keyword evidence="2" id="KW-1185">Reference proteome</keyword>
<dbReference type="AlphaFoldDB" id="A0ABC9WFK2"/>
<organism evidence="1 2">
    <name type="scientific">Grus japonensis</name>
    <name type="common">Japanese crane</name>
    <name type="synonym">Red-crowned crane</name>
    <dbReference type="NCBI Taxonomy" id="30415"/>
    <lineage>
        <taxon>Eukaryota</taxon>
        <taxon>Metazoa</taxon>
        <taxon>Chordata</taxon>
        <taxon>Craniata</taxon>
        <taxon>Vertebrata</taxon>
        <taxon>Euteleostomi</taxon>
        <taxon>Archelosauria</taxon>
        <taxon>Archosauria</taxon>
        <taxon>Dinosauria</taxon>
        <taxon>Saurischia</taxon>
        <taxon>Theropoda</taxon>
        <taxon>Coelurosauria</taxon>
        <taxon>Aves</taxon>
        <taxon>Neognathae</taxon>
        <taxon>Neoaves</taxon>
        <taxon>Gruiformes</taxon>
        <taxon>Gruidae</taxon>
        <taxon>Grus</taxon>
    </lineage>
</organism>
<name>A0ABC9WFK2_GRUJA</name>
<comment type="caution">
    <text evidence="1">The sequence shown here is derived from an EMBL/GenBank/DDBJ whole genome shotgun (WGS) entry which is preliminary data.</text>
</comment>
<protein>
    <submittedName>
        <fullName evidence="1">Tensin-3</fullName>
    </submittedName>
</protein>
<reference evidence="1 2" key="1">
    <citation type="submission" date="2024-06" db="EMBL/GenBank/DDBJ databases">
        <title>The draft genome of Grus japonensis, version 3.</title>
        <authorList>
            <person name="Nabeshima K."/>
            <person name="Suzuki S."/>
            <person name="Onuma M."/>
        </authorList>
    </citation>
    <scope>NUCLEOTIDE SEQUENCE [LARGE SCALE GENOMIC DNA]</scope>
    <source>
        <strain evidence="1 2">451A</strain>
    </source>
</reference>
<gene>
    <name evidence="1" type="ORF">GRJ2_000867900</name>
</gene>
<accession>A0ABC9WFK2</accession>
<dbReference type="Proteomes" id="UP001623348">
    <property type="component" value="Unassembled WGS sequence"/>
</dbReference>
<sequence length="85" mass="9929">MPAFGRSYLLRSFNFCKYACHRKCEEKVVTPCFSPSNCKLESCHFIEHFARLRINWVKCFLLQGFFLNWTGQPVCDAATMCSCPY</sequence>
<proteinExistence type="predicted"/>
<evidence type="ECO:0000313" key="1">
    <source>
        <dbReference type="EMBL" id="GAB0184026.1"/>
    </source>
</evidence>
<evidence type="ECO:0000313" key="2">
    <source>
        <dbReference type="Proteomes" id="UP001623348"/>
    </source>
</evidence>
<dbReference type="EMBL" id="BAAFJT010000002">
    <property type="protein sequence ID" value="GAB0184026.1"/>
    <property type="molecule type" value="Genomic_DNA"/>
</dbReference>